<reference evidence="1 2" key="1">
    <citation type="submission" date="2020-11" db="EMBL/GenBank/DDBJ databases">
        <title>Identification of Lelliottia nimipressuralis from Wound Infection by Whole Genome-Based Bacterial Identification.</title>
        <authorList>
            <person name="Navarathna D.H."/>
            <person name="Choi H."/>
            <person name="Jinadatha C."/>
            <person name="Chatterjee P."/>
            <person name="Hwang M."/>
        </authorList>
    </citation>
    <scope>NUCLEOTIDE SEQUENCE [LARGE SCALE GENOMIC DNA]</scope>
    <source>
        <strain evidence="1 2">DN2020</strain>
    </source>
</reference>
<proteinExistence type="predicted"/>
<accession>A0ABD4KEH8</accession>
<protein>
    <recommendedName>
        <fullName evidence="3">Portal protein</fullName>
    </recommendedName>
</protein>
<dbReference type="Pfam" id="PF23899">
    <property type="entry name" value="SU10_portal"/>
    <property type="match status" value="1"/>
</dbReference>
<evidence type="ECO:0000313" key="2">
    <source>
        <dbReference type="Proteomes" id="UP000628560"/>
    </source>
</evidence>
<dbReference type="EMBL" id="JADIXP010000007">
    <property type="protein sequence ID" value="MBF4178899.1"/>
    <property type="molecule type" value="Genomic_DNA"/>
</dbReference>
<gene>
    <name evidence="1" type="ORF">ISP11_13600</name>
</gene>
<dbReference type="AlphaFoldDB" id="A0ABD4KEH8"/>
<organism evidence="1 2">
    <name type="scientific">Lelliottia nimipressuralis</name>
    <dbReference type="NCBI Taxonomy" id="69220"/>
    <lineage>
        <taxon>Bacteria</taxon>
        <taxon>Pseudomonadati</taxon>
        <taxon>Pseudomonadota</taxon>
        <taxon>Gammaproteobacteria</taxon>
        <taxon>Enterobacterales</taxon>
        <taxon>Enterobacteriaceae</taxon>
        <taxon>Lelliottia</taxon>
    </lineage>
</organism>
<sequence length="671" mass="74754">MKTADLFTEVMRQLDAAKERQDQLQERYSLAYGFYRGELPAVMQTGDIAARRVMWEAFESLYPSLVAIFTDSQKAPVNLDSDAFQNSKIAIAITRAVHGSALKIDDYYRKTMLAIKEILITGNQAGLVGYDTKTYQSEKHTFQDAPASQLAAALKVIQMTGYNVESEIDFGGTEDAPTVTGWIQGRREIKFPVINLIAFKDFYLHPKATDTASARYCAYAEEISVAEALKRGYKKAAAEAAENVDTNAGRNLDTSMMVVGDMNAQGNQYNSKSSLGDDNDLITVYHHFWRGCYNSKQEKLYHVITTSTEYLEHEEVSYCPLIWGAMAVNPDSAYGESLYDYCKSTQESSTRARRAIQRSADFVAYPDMEVVDSLLTHDAKAALNDRSQPGRIYKVKQAGAIKRIATNDVPQAMQILNQEIDQDVQNVKQGSAGQAQALEKNTNVSGTAIALTQNKQELNENQIAKCIAETWVKPMYRILILVLQEMGNQVDIEGVQVPFKAIRNDIGLSIDVETEYDRAQAATSVFNAYTTLVQLQRLPKNIQGDDEYHIVADYFRAATGQEDVSRYITPTKDIPQPPEWQQKIQAVLAACQLRSQIAETQLAESKVNNMDGDTQKKYNEAAKCLADIKSILGELDIDKIRVVLEAQKQQSDAADELTKNAIEQEKVGVAA</sequence>
<evidence type="ECO:0000313" key="1">
    <source>
        <dbReference type="EMBL" id="MBF4178899.1"/>
    </source>
</evidence>
<evidence type="ECO:0008006" key="3">
    <source>
        <dbReference type="Google" id="ProtNLM"/>
    </source>
</evidence>
<dbReference type="InterPro" id="IPR056909">
    <property type="entry name" value="SU10_portal"/>
</dbReference>
<dbReference type="RefSeq" id="WP_194513429.1">
    <property type="nucleotide sequence ID" value="NZ_JADIXP010000007.1"/>
</dbReference>
<comment type="caution">
    <text evidence="1">The sequence shown here is derived from an EMBL/GenBank/DDBJ whole genome shotgun (WGS) entry which is preliminary data.</text>
</comment>
<name>A0ABD4KEH8_9ENTR</name>
<dbReference type="Proteomes" id="UP000628560">
    <property type="component" value="Unassembled WGS sequence"/>
</dbReference>